<evidence type="ECO:0000313" key="1">
    <source>
        <dbReference type="EMBL" id="CDL86097.1"/>
    </source>
</evidence>
<name>W1J5R6_9GAMM</name>
<gene>
    <name evidence="1" type="ORF">XCR1_2730009</name>
</gene>
<dbReference type="AlphaFoldDB" id="W1J5R6"/>
<comment type="caution">
    <text evidence="1">The sequence shown here is derived from an EMBL/GenBank/DDBJ whole genome shotgun (WGS) entry which is preliminary data.</text>
</comment>
<reference evidence="1 2" key="1">
    <citation type="submission" date="2013-11" db="EMBL/GenBank/DDBJ databases">
        <title>Draft genome sequence and annotation of the entomopathogenic bacterium, Xenorhabdus cabanillasi strain JM26.</title>
        <authorList>
            <person name="Gualtieri M."/>
            <person name="Ogier J.C."/>
            <person name="Pages S."/>
            <person name="Givaudan A."/>
            <person name="Gaudriault S."/>
        </authorList>
    </citation>
    <scope>NUCLEOTIDE SEQUENCE [LARGE SCALE GENOMIC DNA]</scope>
    <source>
        <strain evidence="1 2">JM26</strain>
    </source>
</reference>
<proteinExistence type="predicted"/>
<dbReference type="EMBL" id="CBXE010000194">
    <property type="protein sequence ID" value="CDL86097.1"/>
    <property type="molecule type" value="Genomic_DNA"/>
</dbReference>
<accession>W1J5R6</accession>
<organism evidence="1 2">
    <name type="scientific">Xenorhabdus cabanillasii JM26</name>
    <dbReference type="NCBI Taxonomy" id="1427517"/>
    <lineage>
        <taxon>Bacteria</taxon>
        <taxon>Pseudomonadati</taxon>
        <taxon>Pseudomonadota</taxon>
        <taxon>Gammaproteobacteria</taxon>
        <taxon>Enterobacterales</taxon>
        <taxon>Morganellaceae</taxon>
        <taxon>Xenorhabdus</taxon>
    </lineage>
</organism>
<dbReference type="Proteomes" id="UP000019197">
    <property type="component" value="Unassembled WGS sequence"/>
</dbReference>
<sequence length="40" mass="4699">MEFSFIFIDRYCYYFIGKTGPTGIRAALIYAARIVFLQKN</sequence>
<evidence type="ECO:0000313" key="2">
    <source>
        <dbReference type="Proteomes" id="UP000019197"/>
    </source>
</evidence>
<protein>
    <submittedName>
        <fullName evidence="1">Uncharacterized protein</fullName>
    </submittedName>
</protein>